<evidence type="ECO:0000256" key="10">
    <source>
        <dbReference type="ARBA" id="ARBA00023170"/>
    </source>
</evidence>
<protein>
    <recommendedName>
        <fullName evidence="15">Ionotropic glutamate receptor L-glutamate and glycine-binding domain-containing protein</fullName>
    </recommendedName>
</protein>
<comment type="subcellular location">
    <subcellularLocation>
        <location evidence="1">Cell membrane</location>
        <topology evidence="1">Multi-pass membrane protein</topology>
    </subcellularLocation>
</comment>
<keyword evidence="5 14" id="KW-0812">Transmembrane</keyword>
<keyword evidence="7" id="KW-0175">Coiled coil</keyword>
<keyword evidence="13" id="KW-0407">Ion channel</keyword>
<keyword evidence="10" id="KW-0675">Receptor</keyword>
<dbReference type="EMBL" id="BMAW01087746">
    <property type="protein sequence ID" value="GFS31352.1"/>
    <property type="molecule type" value="Genomic_DNA"/>
</dbReference>
<dbReference type="Pfam" id="PF10613">
    <property type="entry name" value="Lig_chan-Glu_bd"/>
    <property type="match status" value="1"/>
</dbReference>
<keyword evidence="11" id="KW-0325">Glycoprotein</keyword>
<feature type="transmembrane region" description="Helical" evidence="14">
    <location>
        <begin position="184"/>
        <end position="208"/>
    </location>
</feature>
<dbReference type="Pfam" id="PF00060">
    <property type="entry name" value="Lig_chan"/>
    <property type="match status" value="1"/>
</dbReference>
<dbReference type="OrthoDB" id="6411156at2759"/>
<keyword evidence="3" id="KW-0813">Transport</keyword>
<dbReference type="InterPro" id="IPR052192">
    <property type="entry name" value="Insect_Ionotropic_Sensory_Rcpt"/>
</dbReference>
<evidence type="ECO:0000259" key="15">
    <source>
        <dbReference type="SMART" id="SM00918"/>
    </source>
</evidence>
<reference evidence="16" key="1">
    <citation type="submission" date="2020-08" db="EMBL/GenBank/DDBJ databases">
        <title>Multicomponent nature underlies the extraordinary mechanical properties of spider dragline silk.</title>
        <authorList>
            <person name="Kono N."/>
            <person name="Nakamura H."/>
            <person name="Mori M."/>
            <person name="Yoshida Y."/>
            <person name="Ohtoshi R."/>
            <person name="Malay A.D."/>
            <person name="Moran D.A.P."/>
            <person name="Tomita M."/>
            <person name="Numata K."/>
            <person name="Arakawa K."/>
        </authorList>
    </citation>
    <scope>NUCLEOTIDE SEQUENCE</scope>
</reference>
<dbReference type="FunFam" id="3.40.190.10:FF:000078">
    <property type="entry name" value="glutamate receptor ionotropic, NMDA 3B"/>
    <property type="match status" value="1"/>
</dbReference>
<dbReference type="GO" id="GO:0050906">
    <property type="term" value="P:detection of stimulus involved in sensory perception"/>
    <property type="evidence" value="ECO:0007669"/>
    <property type="project" value="UniProtKB-ARBA"/>
</dbReference>
<evidence type="ECO:0000256" key="2">
    <source>
        <dbReference type="ARBA" id="ARBA00008685"/>
    </source>
</evidence>
<evidence type="ECO:0000256" key="3">
    <source>
        <dbReference type="ARBA" id="ARBA00022448"/>
    </source>
</evidence>
<organism evidence="16 17">
    <name type="scientific">Nephila pilipes</name>
    <name type="common">Giant wood spider</name>
    <name type="synonym">Nephila maculata</name>
    <dbReference type="NCBI Taxonomy" id="299642"/>
    <lineage>
        <taxon>Eukaryota</taxon>
        <taxon>Metazoa</taxon>
        <taxon>Ecdysozoa</taxon>
        <taxon>Arthropoda</taxon>
        <taxon>Chelicerata</taxon>
        <taxon>Arachnida</taxon>
        <taxon>Araneae</taxon>
        <taxon>Araneomorphae</taxon>
        <taxon>Entelegynae</taxon>
        <taxon>Araneoidea</taxon>
        <taxon>Nephilidae</taxon>
        <taxon>Nephila</taxon>
    </lineage>
</organism>
<sequence>MIFPRFLRVAVVPHAGIFEVKITEQNEIKIVGGAEKSLLELLSEALNFKYEVKLPDDSEWGNLKNGTWTGVIGMVYYDKADIAIGKISITEQRKTVVDYSYPYDIEDLTFATKIPGFLPKTTAFITPFDFYIWSSIFVTLVIFLAAFRSCHGKKYSFQRFMFKILGYLLMQPLDIPATTIKIRWLVLTWLIGTKFIPLFYSAALLAFLTIPQEEPSVKDIQQLSEKIEKGAFKCKTFKGASYTNTLTHNQQEMVRIIANHILENNYIIEPNKEAAINTMKDGKTAMIASRYFLTSQLHNIFVSDDPFFALTRAVVLKNGFCCKKTLDTLISRISAAGLYIKILDDELFRIKVSYELSEATENVDSYFKSLNLEDLSSAFILLLSGYCFSVIVCILEVLLIRVRKILHHYHYLKAQIYFSS</sequence>
<feature type="transmembrane region" description="Helical" evidence="14">
    <location>
        <begin position="130"/>
        <end position="150"/>
    </location>
</feature>
<keyword evidence="4" id="KW-1003">Cell membrane</keyword>
<evidence type="ECO:0000256" key="5">
    <source>
        <dbReference type="ARBA" id="ARBA00022692"/>
    </source>
</evidence>
<dbReference type="Gene3D" id="3.40.190.10">
    <property type="entry name" value="Periplasmic binding protein-like II"/>
    <property type="match status" value="1"/>
</dbReference>
<comment type="similarity">
    <text evidence="2">Belongs to the glutamate-gated ion channel (TC 1.A.10.1) family.</text>
</comment>
<keyword evidence="6 14" id="KW-1133">Transmembrane helix</keyword>
<evidence type="ECO:0000256" key="12">
    <source>
        <dbReference type="ARBA" id="ARBA00023286"/>
    </source>
</evidence>
<evidence type="ECO:0000256" key="6">
    <source>
        <dbReference type="ARBA" id="ARBA00022989"/>
    </source>
</evidence>
<dbReference type="GO" id="GO:0043226">
    <property type="term" value="C:organelle"/>
    <property type="evidence" value="ECO:0007669"/>
    <property type="project" value="UniProtKB-ARBA"/>
</dbReference>
<evidence type="ECO:0000256" key="14">
    <source>
        <dbReference type="SAM" id="Phobius"/>
    </source>
</evidence>
<dbReference type="SMART" id="SM00918">
    <property type="entry name" value="Lig_chan-Glu_bd"/>
    <property type="match status" value="1"/>
</dbReference>
<evidence type="ECO:0000256" key="8">
    <source>
        <dbReference type="ARBA" id="ARBA00023065"/>
    </source>
</evidence>
<dbReference type="SUPFAM" id="SSF53850">
    <property type="entry name" value="Periplasmic binding protein-like II"/>
    <property type="match status" value="1"/>
</dbReference>
<evidence type="ECO:0000256" key="13">
    <source>
        <dbReference type="ARBA" id="ARBA00023303"/>
    </source>
</evidence>
<evidence type="ECO:0000256" key="1">
    <source>
        <dbReference type="ARBA" id="ARBA00004651"/>
    </source>
</evidence>
<comment type="caution">
    <text evidence="16">The sequence shown here is derived from an EMBL/GenBank/DDBJ whole genome shotgun (WGS) entry which is preliminary data.</text>
</comment>
<dbReference type="PANTHER" id="PTHR42643">
    <property type="entry name" value="IONOTROPIC RECEPTOR 20A-RELATED"/>
    <property type="match status" value="1"/>
</dbReference>
<keyword evidence="8" id="KW-0406">Ion transport</keyword>
<dbReference type="Proteomes" id="UP000887013">
    <property type="component" value="Unassembled WGS sequence"/>
</dbReference>
<name>A0A8X6I596_NEPPI</name>
<evidence type="ECO:0000313" key="17">
    <source>
        <dbReference type="Proteomes" id="UP000887013"/>
    </source>
</evidence>
<proteinExistence type="inferred from homology"/>
<feature type="domain" description="Ionotropic glutamate receptor L-glutamate and glycine-binding" evidence="15">
    <location>
        <begin position="19"/>
        <end position="77"/>
    </location>
</feature>
<keyword evidence="12" id="KW-1071">Ligand-gated ion channel</keyword>
<dbReference type="PANTHER" id="PTHR42643:SF24">
    <property type="entry name" value="IONOTROPIC RECEPTOR 60A"/>
    <property type="match status" value="1"/>
</dbReference>
<keyword evidence="9 14" id="KW-0472">Membrane</keyword>
<gene>
    <name evidence="16" type="primary">AVEN_227112_1</name>
    <name evidence="16" type="ORF">NPIL_604661</name>
</gene>
<evidence type="ECO:0000256" key="9">
    <source>
        <dbReference type="ARBA" id="ARBA00023136"/>
    </source>
</evidence>
<dbReference type="GO" id="GO:0015276">
    <property type="term" value="F:ligand-gated monoatomic ion channel activity"/>
    <property type="evidence" value="ECO:0007669"/>
    <property type="project" value="InterPro"/>
</dbReference>
<accession>A0A8X6I596</accession>
<evidence type="ECO:0000256" key="11">
    <source>
        <dbReference type="ARBA" id="ARBA00023180"/>
    </source>
</evidence>
<feature type="transmembrane region" description="Helical" evidence="14">
    <location>
        <begin position="378"/>
        <end position="400"/>
    </location>
</feature>
<keyword evidence="17" id="KW-1185">Reference proteome</keyword>
<evidence type="ECO:0000256" key="4">
    <source>
        <dbReference type="ARBA" id="ARBA00022475"/>
    </source>
</evidence>
<dbReference type="GO" id="GO:0005886">
    <property type="term" value="C:plasma membrane"/>
    <property type="evidence" value="ECO:0007669"/>
    <property type="project" value="UniProtKB-SubCell"/>
</dbReference>
<dbReference type="AlphaFoldDB" id="A0A8X6I596"/>
<evidence type="ECO:0000256" key="7">
    <source>
        <dbReference type="ARBA" id="ARBA00023054"/>
    </source>
</evidence>
<dbReference type="InterPro" id="IPR001320">
    <property type="entry name" value="Iontro_rcpt_C"/>
</dbReference>
<dbReference type="Gene3D" id="1.10.287.70">
    <property type="match status" value="1"/>
</dbReference>
<evidence type="ECO:0000313" key="16">
    <source>
        <dbReference type="EMBL" id="GFS31352.1"/>
    </source>
</evidence>
<dbReference type="InterPro" id="IPR019594">
    <property type="entry name" value="Glu/Gly-bd"/>
</dbReference>